<dbReference type="Gramene" id="PRQ37924">
    <property type="protein sequence ID" value="PRQ37924"/>
    <property type="gene ID" value="RchiOBHm_Chr4g0408061"/>
</dbReference>
<name>A0A2P6QUT9_ROSCH</name>
<organism evidence="1 2">
    <name type="scientific">Rosa chinensis</name>
    <name type="common">China rose</name>
    <dbReference type="NCBI Taxonomy" id="74649"/>
    <lineage>
        <taxon>Eukaryota</taxon>
        <taxon>Viridiplantae</taxon>
        <taxon>Streptophyta</taxon>
        <taxon>Embryophyta</taxon>
        <taxon>Tracheophyta</taxon>
        <taxon>Spermatophyta</taxon>
        <taxon>Magnoliopsida</taxon>
        <taxon>eudicotyledons</taxon>
        <taxon>Gunneridae</taxon>
        <taxon>Pentapetalae</taxon>
        <taxon>rosids</taxon>
        <taxon>fabids</taxon>
        <taxon>Rosales</taxon>
        <taxon>Rosaceae</taxon>
        <taxon>Rosoideae</taxon>
        <taxon>Rosoideae incertae sedis</taxon>
        <taxon>Rosa</taxon>
    </lineage>
</organism>
<dbReference type="STRING" id="74649.A0A2P6QUT9"/>
<evidence type="ECO:0000313" key="2">
    <source>
        <dbReference type="Proteomes" id="UP000238479"/>
    </source>
</evidence>
<gene>
    <name evidence="1" type="ORF">RchiOBHm_Chr4g0408061</name>
</gene>
<dbReference type="AlphaFoldDB" id="A0A2P6QUT9"/>
<keyword evidence="2" id="KW-1185">Reference proteome</keyword>
<protein>
    <submittedName>
        <fullName evidence="1">Uncharacterized protein</fullName>
    </submittedName>
</protein>
<comment type="caution">
    <text evidence="1">The sequence shown here is derived from an EMBL/GenBank/DDBJ whole genome shotgun (WGS) entry which is preliminary data.</text>
</comment>
<accession>A0A2P6QUT9</accession>
<dbReference type="Proteomes" id="UP000238479">
    <property type="component" value="Chromosome 4"/>
</dbReference>
<dbReference type="EMBL" id="PDCK01000042">
    <property type="protein sequence ID" value="PRQ37924.1"/>
    <property type="molecule type" value="Genomic_DNA"/>
</dbReference>
<evidence type="ECO:0000313" key="1">
    <source>
        <dbReference type="EMBL" id="PRQ37924.1"/>
    </source>
</evidence>
<sequence length="43" mass="4838">MLVNNIGMLDVEDPITITESDAVDMIEIALKHHTSDLTTKIWL</sequence>
<reference evidence="1 2" key="1">
    <citation type="journal article" date="2018" name="Nat. Genet.">
        <title>The Rosa genome provides new insights in the design of modern roses.</title>
        <authorList>
            <person name="Bendahmane M."/>
        </authorList>
    </citation>
    <scope>NUCLEOTIDE SEQUENCE [LARGE SCALE GENOMIC DNA]</scope>
    <source>
        <strain evidence="2">cv. Old Blush</strain>
    </source>
</reference>
<proteinExistence type="predicted"/>